<dbReference type="EMBL" id="JARKHS020027022">
    <property type="protein sequence ID" value="KAK8765747.1"/>
    <property type="molecule type" value="Genomic_DNA"/>
</dbReference>
<reference evidence="1 2" key="1">
    <citation type="journal article" date="2023" name="Arcadia Sci">
        <title>De novo assembly of a long-read Amblyomma americanum tick genome.</title>
        <authorList>
            <person name="Chou S."/>
            <person name="Poskanzer K.E."/>
            <person name="Rollins M."/>
            <person name="Thuy-Boun P.S."/>
        </authorList>
    </citation>
    <scope>NUCLEOTIDE SEQUENCE [LARGE SCALE GENOMIC DNA]</scope>
    <source>
        <strain evidence="1">F_SG_1</strain>
        <tissue evidence="1">Salivary glands</tissue>
    </source>
</reference>
<dbReference type="AlphaFoldDB" id="A0AAQ4DTF7"/>
<evidence type="ECO:0000313" key="1">
    <source>
        <dbReference type="EMBL" id="KAK8765747.1"/>
    </source>
</evidence>
<organism evidence="1 2">
    <name type="scientific">Amblyomma americanum</name>
    <name type="common">Lone star tick</name>
    <dbReference type="NCBI Taxonomy" id="6943"/>
    <lineage>
        <taxon>Eukaryota</taxon>
        <taxon>Metazoa</taxon>
        <taxon>Ecdysozoa</taxon>
        <taxon>Arthropoda</taxon>
        <taxon>Chelicerata</taxon>
        <taxon>Arachnida</taxon>
        <taxon>Acari</taxon>
        <taxon>Parasitiformes</taxon>
        <taxon>Ixodida</taxon>
        <taxon>Ixodoidea</taxon>
        <taxon>Ixodidae</taxon>
        <taxon>Amblyomminae</taxon>
        <taxon>Amblyomma</taxon>
    </lineage>
</organism>
<gene>
    <name evidence="1" type="ORF">V5799_031644</name>
</gene>
<protein>
    <submittedName>
        <fullName evidence="1">Uncharacterized protein</fullName>
    </submittedName>
</protein>
<comment type="caution">
    <text evidence="1">The sequence shown here is derived from an EMBL/GenBank/DDBJ whole genome shotgun (WGS) entry which is preliminary data.</text>
</comment>
<evidence type="ECO:0000313" key="2">
    <source>
        <dbReference type="Proteomes" id="UP001321473"/>
    </source>
</evidence>
<accession>A0AAQ4DTF7</accession>
<proteinExistence type="predicted"/>
<keyword evidence="2" id="KW-1185">Reference proteome</keyword>
<dbReference type="Proteomes" id="UP001321473">
    <property type="component" value="Unassembled WGS sequence"/>
</dbReference>
<name>A0AAQ4DTF7_AMBAM</name>
<sequence>MNFTHYDVLPQICKALKEAGAEEQVFFETNFPPNSADMLDYKGFSEIYACLRSDTRNEFLRIMQKLCSASHVTSVQLGVSSHAVDDSLVSAVADYIRSTLTLQKLHLILYCDPAFLVPRNGFLKAIILSLAQNASVKELHMKVPEMENEEIDLLARTVKSLQNIQRMYFVPERARDANRFFSVLSEDIASNYTLLSLTVDVSVDEVQAARDWFLVWDTTRRNSGLLNRAALFVSGTRCDRPCGEAVEWMCRHPALPQRVVELASVNEAQAAAKVRDAVKALEDMNQYMRLTGVVSRCVVCLPSRDGSAQLDDLNEDCWRVIRRYLLLADVRIP</sequence>